<evidence type="ECO:0000256" key="3">
    <source>
        <dbReference type="ARBA" id="ARBA00023143"/>
    </source>
</evidence>
<accession>A0A369B1S3</accession>
<comment type="subcellular location">
    <subcellularLocation>
        <location evidence="1 4">Bacterial flagellum basal body</location>
    </subcellularLocation>
</comment>
<comment type="similarity">
    <text evidence="2 4">Belongs to the FliE family.</text>
</comment>
<reference evidence="6 7" key="1">
    <citation type="submission" date="2018-07" db="EMBL/GenBank/DDBJ databases">
        <title>Genomic Encyclopedia of Type Strains, Phase IV (KMG-IV): sequencing the most valuable type-strain genomes for metagenomic binning, comparative biology and taxonomic classification.</title>
        <authorList>
            <person name="Goeker M."/>
        </authorList>
    </citation>
    <scope>NUCLEOTIDE SEQUENCE [LARGE SCALE GENOMIC DNA]</scope>
    <source>
        <strain evidence="6 7">DSM 27016</strain>
    </source>
</reference>
<organism evidence="6 7">
    <name type="scientific">Anaerobacterium chartisolvens</name>
    <dbReference type="NCBI Taxonomy" id="1297424"/>
    <lineage>
        <taxon>Bacteria</taxon>
        <taxon>Bacillati</taxon>
        <taxon>Bacillota</taxon>
        <taxon>Clostridia</taxon>
        <taxon>Eubacteriales</taxon>
        <taxon>Oscillospiraceae</taxon>
        <taxon>Anaerobacterium</taxon>
    </lineage>
</organism>
<evidence type="ECO:0000313" key="7">
    <source>
        <dbReference type="Proteomes" id="UP000253034"/>
    </source>
</evidence>
<dbReference type="RefSeq" id="WP_114298159.1">
    <property type="nucleotide sequence ID" value="NZ_QPJT01000013.1"/>
</dbReference>
<sequence>MNVGGISGVGAFSSEALEIKAFRENQQDTVSFADHLKNALNSVDNMQNYSEEAANALAAGKADNIDEVVVAGQKAEVALLLTIQVRNKILDAYNEIMRMQI</sequence>
<evidence type="ECO:0000256" key="5">
    <source>
        <dbReference type="NCBIfam" id="TIGR00205"/>
    </source>
</evidence>
<dbReference type="Pfam" id="PF02049">
    <property type="entry name" value="FliE"/>
    <property type="match status" value="1"/>
</dbReference>
<keyword evidence="7" id="KW-1185">Reference proteome</keyword>
<dbReference type="HAMAP" id="MF_00724">
    <property type="entry name" value="FliE"/>
    <property type="match status" value="1"/>
</dbReference>
<dbReference type="GO" id="GO:0009425">
    <property type="term" value="C:bacterial-type flagellum basal body"/>
    <property type="evidence" value="ECO:0007669"/>
    <property type="project" value="UniProtKB-SubCell"/>
</dbReference>
<evidence type="ECO:0000256" key="4">
    <source>
        <dbReference type="HAMAP-Rule" id="MF_00724"/>
    </source>
</evidence>
<keyword evidence="6" id="KW-0282">Flagellum</keyword>
<keyword evidence="6" id="KW-0969">Cilium</keyword>
<dbReference type="OrthoDB" id="9812413at2"/>
<name>A0A369B1S3_9FIRM</name>
<keyword evidence="3 4" id="KW-0975">Bacterial flagellum</keyword>
<dbReference type="PANTHER" id="PTHR34653">
    <property type="match status" value="1"/>
</dbReference>
<dbReference type="EMBL" id="QPJT01000013">
    <property type="protein sequence ID" value="RCX15509.1"/>
    <property type="molecule type" value="Genomic_DNA"/>
</dbReference>
<dbReference type="Proteomes" id="UP000253034">
    <property type="component" value="Unassembled WGS sequence"/>
</dbReference>
<dbReference type="GO" id="GO:0003774">
    <property type="term" value="F:cytoskeletal motor activity"/>
    <property type="evidence" value="ECO:0007669"/>
    <property type="project" value="InterPro"/>
</dbReference>
<dbReference type="GO" id="GO:0005198">
    <property type="term" value="F:structural molecule activity"/>
    <property type="evidence" value="ECO:0007669"/>
    <property type="project" value="UniProtKB-UniRule"/>
</dbReference>
<proteinExistence type="inferred from homology"/>
<dbReference type="InterPro" id="IPR001624">
    <property type="entry name" value="FliE"/>
</dbReference>
<keyword evidence="6" id="KW-0966">Cell projection</keyword>
<evidence type="ECO:0000256" key="2">
    <source>
        <dbReference type="ARBA" id="ARBA00009272"/>
    </source>
</evidence>
<dbReference type="AlphaFoldDB" id="A0A369B1S3"/>
<dbReference type="PANTHER" id="PTHR34653:SF1">
    <property type="entry name" value="FLAGELLAR HOOK-BASAL BODY COMPLEX PROTEIN FLIE"/>
    <property type="match status" value="1"/>
</dbReference>
<protein>
    <recommendedName>
        <fullName evidence="4 5">Flagellar hook-basal body complex protein FliE</fullName>
    </recommendedName>
</protein>
<evidence type="ECO:0000256" key="1">
    <source>
        <dbReference type="ARBA" id="ARBA00004117"/>
    </source>
</evidence>
<dbReference type="PRINTS" id="PR01006">
    <property type="entry name" value="FLGHOOKFLIE"/>
</dbReference>
<dbReference type="GO" id="GO:0071973">
    <property type="term" value="P:bacterial-type flagellum-dependent cell motility"/>
    <property type="evidence" value="ECO:0007669"/>
    <property type="project" value="InterPro"/>
</dbReference>
<gene>
    <name evidence="4" type="primary">fliE</name>
    <name evidence="6" type="ORF">DFR58_11391</name>
</gene>
<evidence type="ECO:0000313" key="6">
    <source>
        <dbReference type="EMBL" id="RCX15509.1"/>
    </source>
</evidence>
<dbReference type="NCBIfam" id="TIGR00205">
    <property type="entry name" value="fliE"/>
    <property type="match status" value="1"/>
</dbReference>
<comment type="caution">
    <text evidence="6">The sequence shown here is derived from an EMBL/GenBank/DDBJ whole genome shotgun (WGS) entry which is preliminary data.</text>
</comment>